<dbReference type="InterPro" id="IPR051458">
    <property type="entry name" value="Cyt/Met_Dipeptidase"/>
</dbReference>
<dbReference type="InterPro" id="IPR002933">
    <property type="entry name" value="Peptidase_M20"/>
</dbReference>
<feature type="active site" evidence="6">
    <location>
        <position position="105"/>
    </location>
</feature>
<name>A0A5S6QXM0_TRIMR</name>
<evidence type="ECO:0000256" key="2">
    <source>
        <dbReference type="ARBA" id="ARBA00022670"/>
    </source>
</evidence>
<dbReference type="Proteomes" id="UP000046395">
    <property type="component" value="Unassembled WGS sequence"/>
</dbReference>
<feature type="binding site" description="in other chain" evidence="7">
    <location>
        <position position="421"/>
    </location>
    <ligand>
        <name>substrate</name>
        <note>ligand shared between homodimeric partners</note>
    </ligand>
</feature>
<keyword evidence="3 8" id="KW-0479">Metal-binding</keyword>
<dbReference type="Gene3D" id="3.30.70.360">
    <property type="match status" value="1"/>
</dbReference>
<comment type="cofactor">
    <cofactor evidence="8">
        <name>Mn(2+)</name>
        <dbReference type="ChEBI" id="CHEBI:29035"/>
    </cofactor>
    <text evidence="8">Binds 2 manganese ions per subunit.</text>
</comment>
<evidence type="ECO:0000256" key="6">
    <source>
        <dbReference type="PIRSR" id="PIRSR037242-1"/>
    </source>
</evidence>
<keyword evidence="8" id="KW-0464">Manganese</keyword>
<dbReference type="PANTHER" id="PTHR43270">
    <property type="entry name" value="BETA-ALA-HIS DIPEPTIDASE"/>
    <property type="match status" value="1"/>
</dbReference>
<evidence type="ECO:0000256" key="1">
    <source>
        <dbReference type="ARBA" id="ARBA00006247"/>
    </source>
</evidence>
<organism evidence="11 12">
    <name type="scientific">Trichuris muris</name>
    <name type="common">Mouse whipworm</name>
    <dbReference type="NCBI Taxonomy" id="70415"/>
    <lineage>
        <taxon>Eukaryota</taxon>
        <taxon>Metazoa</taxon>
        <taxon>Ecdysozoa</taxon>
        <taxon>Nematoda</taxon>
        <taxon>Enoplea</taxon>
        <taxon>Dorylaimia</taxon>
        <taxon>Trichinellida</taxon>
        <taxon>Trichuridae</taxon>
        <taxon>Trichuris</taxon>
    </lineage>
</organism>
<sequence length="477" mass="53805">MGNKEKSLAKIFKYLDNHEQTYVERLREAVAIQSVSAWVHKSSELLRIVEWTRDHLEKLGAQCQLINVDSKHPPDGSAFVCPPVLFGDLGTDARKKTVLVYGHLDVQPASKSDGWLTEPFDLIEKDDKLYGRGATDDKGPVVAWINIIEAFKKTDTELPVNLKFVFEAMEESGSEGLDELLYEKKDTWLANVDYVCICDNYWVGCKTPCITYGLRGLCYFLVEVICAKQDLHSGGYGGNVHEAMTDLIYLLDQLVDSKGKILIPGIYDQVAPLTEQERQHYSTIDFNVEEFRRSVGTSALLQKTKEDLLMHRWRYPSLSIHGIEGDFNEPGAKTVIPCKVTGKFSIRLVPNQEPSTVEQLVIKYLNNLHEARNSPNYLQVQPHHNGRPWLSDFNNKNFVAGREAVKRVYGCEPDLTREGGSIPITLVLQECTGKNVMLLAMGAGDDMAHSQNEKIDKRNYFLGTKVLGAYLFEIAEQ</sequence>
<dbReference type="PIRSF" id="PIRSF037242">
    <property type="entry name" value="CNDP_dipeptidase"/>
    <property type="match status" value="1"/>
</dbReference>
<proteinExistence type="inferred from homology"/>
<dbReference type="InterPro" id="IPR011650">
    <property type="entry name" value="Peptidase_M20_dimer"/>
</dbReference>
<feature type="domain" description="Peptidase M20 dimerisation" evidence="10">
    <location>
        <begin position="212"/>
        <end position="370"/>
    </location>
</feature>
<dbReference type="PROSITE" id="PS00759">
    <property type="entry name" value="ARGE_DAPE_CPG2_2"/>
    <property type="match status" value="1"/>
</dbReference>
<dbReference type="InterPro" id="IPR017153">
    <property type="entry name" value="CNDP/DUG1"/>
</dbReference>
<feature type="binding site" evidence="8">
    <location>
        <position position="103"/>
    </location>
    <ligand>
        <name>Mn(2+)</name>
        <dbReference type="ChEBI" id="CHEBI:29035"/>
        <label>2</label>
    </ligand>
</feature>
<dbReference type="Pfam" id="PF07687">
    <property type="entry name" value="M20_dimer"/>
    <property type="match status" value="1"/>
</dbReference>
<dbReference type="Gene3D" id="3.40.630.10">
    <property type="entry name" value="Zn peptidases"/>
    <property type="match status" value="1"/>
</dbReference>
<feature type="binding site" evidence="8">
    <location>
        <position position="171"/>
    </location>
    <ligand>
        <name>Mn(2+)</name>
        <dbReference type="ChEBI" id="CHEBI:29035"/>
        <label>1</label>
    </ligand>
</feature>
<evidence type="ECO:0000256" key="3">
    <source>
        <dbReference type="ARBA" id="ARBA00022723"/>
    </source>
</evidence>
<feature type="binding site" description="in other chain" evidence="7">
    <location>
        <position position="449"/>
    </location>
    <ligand>
        <name>substrate</name>
        <note>ligand shared between homodimeric partners</note>
    </ligand>
</feature>
<keyword evidence="5" id="KW-0482">Metalloprotease</keyword>
<evidence type="ECO:0000256" key="4">
    <source>
        <dbReference type="ARBA" id="ARBA00022801"/>
    </source>
</evidence>
<dbReference type="GO" id="GO:0046872">
    <property type="term" value="F:metal ion binding"/>
    <property type="evidence" value="ECO:0007669"/>
    <property type="project" value="UniProtKB-KW"/>
</dbReference>
<keyword evidence="2" id="KW-0645">Protease</keyword>
<keyword evidence="4" id="KW-0378">Hydrolase</keyword>
<feature type="binding site" evidence="7">
    <location>
        <position position="232"/>
    </location>
    <ligand>
        <name>substrate</name>
        <note>ligand shared between homodimeric partners</note>
    </ligand>
</feature>
<keyword evidence="11" id="KW-1185">Reference proteome</keyword>
<feature type="site" description="Important for catalytic activity" evidence="9">
    <location>
        <position position="232"/>
    </location>
</feature>
<evidence type="ECO:0000313" key="11">
    <source>
        <dbReference type="Proteomes" id="UP000046395"/>
    </source>
</evidence>
<reference evidence="12" key="1">
    <citation type="submission" date="2019-12" db="UniProtKB">
        <authorList>
            <consortium name="WormBaseParasite"/>
        </authorList>
    </citation>
    <scope>IDENTIFICATION</scope>
</reference>
<feature type="binding site" description="in other chain" evidence="7">
    <location>
        <position position="199"/>
    </location>
    <ligand>
        <name>substrate</name>
        <note>ligand shared between homodimeric partners</note>
    </ligand>
</feature>
<feature type="binding site" evidence="8">
    <location>
        <position position="449"/>
    </location>
    <ligand>
        <name>Mn(2+)</name>
        <dbReference type="ChEBI" id="CHEBI:29035"/>
        <label>1</label>
    </ligand>
</feature>
<feature type="binding site" evidence="8">
    <location>
        <position position="136"/>
    </location>
    <ligand>
        <name>Mn(2+)</name>
        <dbReference type="ChEBI" id="CHEBI:29035"/>
        <label>2</label>
    </ligand>
</feature>
<dbReference type="InterPro" id="IPR001261">
    <property type="entry name" value="ArgE/DapE_CS"/>
</dbReference>
<dbReference type="STRING" id="70415.A0A5S6QXM0"/>
<evidence type="ECO:0000256" key="9">
    <source>
        <dbReference type="PIRSR" id="PIRSR037242-4"/>
    </source>
</evidence>
<comment type="similarity">
    <text evidence="1">Belongs to the peptidase M20A family.</text>
</comment>
<dbReference type="WBParaSite" id="TMUE_3000011627.1">
    <property type="protein sequence ID" value="TMUE_3000011627.1"/>
    <property type="gene ID" value="WBGene00294552"/>
</dbReference>
<dbReference type="GO" id="GO:0070573">
    <property type="term" value="F:metallodipeptidase activity"/>
    <property type="evidence" value="ECO:0007669"/>
    <property type="project" value="InterPro"/>
</dbReference>
<dbReference type="Pfam" id="PF01546">
    <property type="entry name" value="Peptidase_M20"/>
    <property type="match status" value="1"/>
</dbReference>
<feature type="binding site" evidence="8">
    <location>
        <position position="136"/>
    </location>
    <ligand>
        <name>Mn(2+)</name>
        <dbReference type="ChEBI" id="CHEBI:29035"/>
        <label>1</label>
    </ligand>
</feature>
<feature type="binding site" evidence="8">
    <location>
        <position position="199"/>
    </location>
    <ligand>
        <name>Mn(2+)</name>
        <dbReference type="ChEBI" id="CHEBI:29035"/>
        <label>2</label>
    </ligand>
</feature>
<feature type="active site" description="Proton acceptor" evidence="6">
    <location>
        <position position="170"/>
    </location>
</feature>
<feature type="binding site" description="in other chain" evidence="7">
    <location>
        <position position="347"/>
    </location>
    <ligand>
        <name>substrate</name>
        <note>ligand shared between homodimeric partners</note>
    </ligand>
</feature>
<dbReference type="AlphaFoldDB" id="A0A5S6QXM0"/>
<dbReference type="SUPFAM" id="SSF53187">
    <property type="entry name" value="Zn-dependent exopeptidases"/>
    <property type="match status" value="1"/>
</dbReference>
<evidence type="ECO:0000256" key="7">
    <source>
        <dbReference type="PIRSR" id="PIRSR037242-2"/>
    </source>
</evidence>
<evidence type="ECO:0000256" key="8">
    <source>
        <dbReference type="PIRSR" id="PIRSR037242-3"/>
    </source>
</evidence>
<dbReference type="CDD" id="cd05676">
    <property type="entry name" value="M20_dipept_like_CNDP"/>
    <property type="match status" value="1"/>
</dbReference>
<evidence type="ECO:0000259" key="10">
    <source>
        <dbReference type="Pfam" id="PF07687"/>
    </source>
</evidence>
<dbReference type="GO" id="GO:0006508">
    <property type="term" value="P:proteolysis"/>
    <property type="evidence" value="ECO:0007669"/>
    <property type="project" value="UniProtKB-KW"/>
</dbReference>
<evidence type="ECO:0000256" key="5">
    <source>
        <dbReference type="ARBA" id="ARBA00023049"/>
    </source>
</evidence>
<dbReference type="PANTHER" id="PTHR43270:SF4">
    <property type="entry name" value="CARNOSINE DIPEPTIDASE 2, ISOFORM A"/>
    <property type="match status" value="1"/>
</dbReference>
<evidence type="ECO:0000313" key="12">
    <source>
        <dbReference type="WBParaSite" id="TMUE_3000011627.1"/>
    </source>
</evidence>
<protein>
    <submittedName>
        <fullName evidence="12">M20_dimer domain-containing protein</fullName>
    </submittedName>
</protein>
<accession>A0A5S6QXM0</accession>
<feature type="binding site" evidence="7">
    <location>
        <position position="334"/>
    </location>
    <ligand>
        <name>substrate</name>
        <note>ligand shared between homodimeric partners</note>
    </ligand>
</feature>